<evidence type="ECO:0000256" key="9">
    <source>
        <dbReference type="SAM" id="MobiDB-lite"/>
    </source>
</evidence>
<dbReference type="InterPro" id="IPR013983">
    <property type="entry name" value="Ald_Fedxn_OxRdtase_N"/>
</dbReference>
<keyword evidence="5" id="KW-0560">Oxidoreductase</keyword>
<comment type="caution">
    <text evidence="11">The sequence shown here is derived from an EMBL/GenBank/DDBJ whole genome shotgun (WGS) entry which is preliminary data.</text>
</comment>
<dbReference type="Pfam" id="PF02730">
    <property type="entry name" value="AFOR_N"/>
    <property type="match status" value="1"/>
</dbReference>
<evidence type="ECO:0000256" key="7">
    <source>
        <dbReference type="ARBA" id="ARBA00023014"/>
    </source>
</evidence>
<evidence type="ECO:0000256" key="6">
    <source>
        <dbReference type="ARBA" id="ARBA00023004"/>
    </source>
</evidence>
<evidence type="ECO:0000256" key="4">
    <source>
        <dbReference type="ARBA" id="ARBA00022723"/>
    </source>
</evidence>
<evidence type="ECO:0000313" key="12">
    <source>
        <dbReference type="Proteomes" id="UP000070163"/>
    </source>
</evidence>
<dbReference type="PANTHER" id="PTHR30038">
    <property type="entry name" value="ALDEHYDE FERREDOXIN OXIDOREDUCTASE"/>
    <property type="match status" value="1"/>
</dbReference>
<comment type="similarity">
    <text evidence="2">Belongs to the AOR/FOR family.</text>
</comment>
<accession>A0A133UAD3</accession>
<protein>
    <submittedName>
        <fullName evidence="11">Aldehyde:ferredoxin oxidoreductase</fullName>
    </submittedName>
</protein>
<feature type="compositionally biased region" description="Basic and acidic residues" evidence="9">
    <location>
        <begin position="1"/>
        <end position="20"/>
    </location>
</feature>
<feature type="compositionally biased region" description="Basic and acidic residues" evidence="9">
    <location>
        <begin position="264"/>
        <end position="276"/>
    </location>
</feature>
<comment type="cofactor">
    <cofactor evidence="8">
        <name>tungstopterin</name>
        <dbReference type="ChEBI" id="CHEBI:30402"/>
    </cofactor>
</comment>
<dbReference type="InterPro" id="IPR036503">
    <property type="entry name" value="Ald_Fedxn_OxRdtase_N_sf"/>
</dbReference>
<dbReference type="GO" id="GO:0051539">
    <property type="term" value="F:4 iron, 4 sulfur cluster binding"/>
    <property type="evidence" value="ECO:0007669"/>
    <property type="project" value="UniProtKB-KW"/>
</dbReference>
<keyword evidence="3" id="KW-0004">4Fe-4S</keyword>
<dbReference type="SMART" id="SM00790">
    <property type="entry name" value="AFOR_N"/>
    <property type="match status" value="1"/>
</dbReference>
<gene>
    <name evidence="11" type="ORF">AKJ57_02360</name>
</gene>
<feature type="region of interest" description="Disordered" evidence="9">
    <location>
        <begin position="1"/>
        <end position="22"/>
    </location>
</feature>
<name>A0A133UAD3_9EURY</name>
<evidence type="ECO:0000256" key="3">
    <source>
        <dbReference type="ARBA" id="ARBA00022485"/>
    </source>
</evidence>
<dbReference type="PANTHER" id="PTHR30038:SF0">
    <property type="entry name" value="TUNGSTEN-CONTAINING ALDEHYDE FERREDOXIN OXIDOREDUCTASE"/>
    <property type="match status" value="1"/>
</dbReference>
<dbReference type="InterPro" id="IPR013984">
    <property type="entry name" value="Ald_Fedxn_OxRdtase_dom2"/>
</dbReference>
<evidence type="ECO:0000256" key="5">
    <source>
        <dbReference type="ARBA" id="ARBA00023002"/>
    </source>
</evidence>
<keyword evidence="4" id="KW-0479">Metal-binding</keyword>
<keyword evidence="12" id="KW-1185">Reference proteome</keyword>
<sequence length="573" mass="60798">MRVDMSEGNVEHQDVPEDYRTLGGRGLTSTIVSDEVPPDCHPLGPNNKLVFAPGIVTGTQAPTSGRMSVGAKSPLTGGIKEANVGTRFSQTLAKLGIKAIIIEGQAEDGYSLLKIDKDGAELSDAGEWSGEGLYKAYDEIRGEFGEDMDVCGCGIAAELSGANSGIAFNDTEGLPSRYAGRGGLGAVMAGRGLKFIVADPEGAPGVEIEDEQAFDEGRKKLVNALQEHDVTKPGGTLNTYGTDALINVINESGGLPQRNFSVGRTEEASKVSGEEKAERIEERGGERPHMCSPGCVIQCSEVWTKPDAKDPVGVLEYESVWALGPDCGIYDLDTIGELNRACNDLGLDTIEAGNTIAVAMEGGLAELGDGEKALELMEEVRKGTPLGKILVNGTEFAGQAFGVTRVPTVKGQAMPAYDPRAIKGIGVTYASTPMGADHTAGYAVATEIMSVGGEADPLEAKGKAELSRNLQWSTAVIDSTGYCLFTAFAVMDIQEGLEGMVESVNGVLGTDLTVDDITEMGKQILETEREFNEAAGFSKEDDRLPEFIREEELPPHNEVFDVPDEEIDKVHEP</sequence>
<dbReference type="GO" id="GO:0016625">
    <property type="term" value="F:oxidoreductase activity, acting on the aldehyde or oxo group of donors, iron-sulfur protein as acceptor"/>
    <property type="evidence" value="ECO:0007669"/>
    <property type="project" value="InterPro"/>
</dbReference>
<dbReference type="Gene3D" id="1.10.569.10">
    <property type="entry name" value="Aldehyde Ferredoxin Oxidoreductase Protein, subunit A, domain 2"/>
    <property type="match status" value="1"/>
</dbReference>
<keyword evidence="7" id="KW-0411">Iron-sulfur</keyword>
<organism evidence="11 12">
    <name type="scientific">candidate division MSBL1 archaeon SCGC-AAA259A05</name>
    <dbReference type="NCBI Taxonomy" id="1698259"/>
    <lineage>
        <taxon>Archaea</taxon>
        <taxon>Methanobacteriati</taxon>
        <taxon>Methanobacteriota</taxon>
        <taxon>candidate division MSBL1</taxon>
    </lineage>
</organism>
<dbReference type="Gene3D" id="3.60.9.10">
    <property type="entry name" value="Aldehyde ferredoxin oxidoreductase, N-terminal domain"/>
    <property type="match status" value="1"/>
</dbReference>
<keyword evidence="6" id="KW-0408">Iron</keyword>
<evidence type="ECO:0000256" key="2">
    <source>
        <dbReference type="ARBA" id="ARBA00011032"/>
    </source>
</evidence>
<dbReference type="Pfam" id="PF01314">
    <property type="entry name" value="AFOR_C"/>
    <property type="match status" value="1"/>
</dbReference>
<evidence type="ECO:0000313" key="11">
    <source>
        <dbReference type="EMBL" id="KXA91129.1"/>
    </source>
</evidence>
<dbReference type="GO" id="GO:0009055">
    <property type="term" value="F:electron transfer activity"/>
    <property type="evidence" value="ECO:0007669"/>
    <property type="project" value="InterPro"/>
</dbReference>
<dbReference type="Proteomes" id="UP000070163">
    <property type="component" value="Unassembled WGS sequence"/>
</dbReference>
<feature type="region of interest" description="Disordered" evidence="9">
    <location>
        <begin position="257"/>
        <end position="276"/>
    </location>
</feature>
<reference evidence="11 12" key="1">
    <citation type="journal article" date="2016" name="Sci. Rep.">
        <title>Metabolic traits of an uncultured archaeal lineage -MSBL1- from brine pools of the Red Sea.</title>
        <authorList>
            <person name="Mwirichia R."/>
            <person name="Alam I."/>
            <person name="Rashid M."/>
            <person name="Vinu M."/>
            <person name="Ba-Alawi W."/>
            <person name="Anthony Kamau A."/>
            <person name="Kamanda Ngugi D."/>
            <person name="Goker M."/>
            <person name="Klenk H.P."/>
            <person name="Bajic V."/>
            <person name="Stingl U."/>
        </authorList>
    </citation>
    <scope>NUCLEOTIDE SEQUENCE [LARGE SCALE GENOMIC DNA]</scope>
    <source>
        <strain evidence="11">SCGC-AAA259A05</strain>
    </source>
</reference>
<dbReference type="InterPro" id="IPR036021">
    <property type="entry name" value="Tungsten_al_ferr_oxy-like_C"/>
</dbReference>
<feature type="domain" description="Aldehyde ferredoxin oxidoreductase N-terminal" evidence="10">
    <location>
        <begin position="1"/>
        <end position="202"/>
    </location>
</feature>
<dbReference type="SUPFAM" id="SSF56228">
    <property type="entry name" value="Aldehyde ferredoxin oxidoreductase, N-terminal domain"/>
    <property type="match status" value="1"/>
</dbReference>
<dbReference type="InterPro" id="IPR001203">
    <property type="entry name" value="OxRdtase_Ald_Fedxn_C"/>
</dbReference>
<evidence type="ECO:0000256" key="8">
    <source>
        <dbReference type="ARBA" id="ARBA00049934"/>
    </source>
</evidence>
<comment type="cofactor">
    <cofactor evidence="1">
        <name>[4Fe-4S] cluster</name>
        <dbReference type="ChEBI" id="CHEBI:49883"/>
    </cofactor>
</comment>
<dbReference type="AlphaFoldDB" id="A0A133UAD3"/>
<dbReference type="InterPro" id="IPR051919">
    <property type="entry name" value="W-dependent_AOR"/>
</dbReference>
<dbReference type="InterPro" id="IPR013985">
    <property type="entry name" value="Ald_Fedxn_OxRdtase_dom3"/>
</dbReference>
<dbReference type="Gene3D" id="1.10.599.10">
    <property type="entry name" value="Aldehyde Ferredoxin Oxidoreductase Protein, subunit A, domain 3"/>
    <property type="match status" value="1"/>
</dbReference>
<evidence type="ECO:0000259" key="10">
    <source>
        <dbReference type="SMART" id="SM00790"/>
    </source>
</evidence>
<dbReference type="SUPFAM" id="SSF48310">
    <property type="entry name" value="Aldehyde ferredoxin oxidoreductase, C-terminal domains"/>
    <property type="match status" value="1"/>
</dbReference>
<dbReference type="EMBL" id="LHXJ01000020">
    <property type="protein sequence ID" value="KXA91129.1"/>
    <property type="molecule type" value="Genomic_DNA"/>
</dbReference>
<proteinExistence type="inferred from homology"/>
<dbReference type="GO" id="GO:0046872">
    <property type="term" value="F:metal ion binding"/>
    <property type="evidence" value="ECO:0007669"/>
    <property type="project" value="UniProtKB-KW"/>
</dbReference>
<dbReference type="PATRIC" id="fig|1698259.3.peg.556"/>
<evidence type="ECO:0000256" key="1">
    <source>
        <dbReference type="ARBA" id="ARBA00001966"/>
    </source>
</evidence>